<reference evidence="2" key="1">
    <citation type="submission" date="2021-05" db="EMBL/GenBank/DDBJ databases">
        <authorList>
            <person name="Alioto T."/>
            <person name="Alioto T."/>
            <person name="Gomez Garrido J."/>
        </authorList>
    </citation>
    <scope>NUCLEOTIDE SEQUENCE</scope>
</reference>
<dbReference type="EMBL" id="HBUE01125295">
    <property type="protein sequence ID" value="CAG6494479.1"/>
    <property type="molecule type" value="Transcribed_RNA"/>
</dbReference>
<dbReference type="AlphaFoldDB" id="A0A8D8CKL3"/>
<name>A0A8D8CKL3_CULPI</name>
<feature type="compositionally biased region" description="Polar residues" evidence="1">
    <location>
        <begin position="1"/>
        <end position="10"/>
    </location>
</feature>
<evidence type="ECO:0000313" key="2">
    <source>
        <dbReference type="EMBL" id="CAG6494479.1"/>
    </source>
</evidence>
<accession>A0A8D8CKL3</accession>
<evidence type="ECO:0000256" key="1">
    <source>
        <dbReference type="SAM" id="MobiDB-lite"/>
    </source>
</evidence>
<organism evidence="2">
    <name type="scientific">Culex pipiens</name>
    <name type="common">House mosquito</name>
    <dbReference type="NCBI Taxonomy" id="7175"/>
    <lineage>
        <taxon>Eukaryota</taxon>
        <taxon>Metazoa</taxon>
        <taxon>Ecdysozoa</taxon>
        <taxon>Arthropoda</taxon>
        <taxon>Hexapoda</taxon>
        <taxon>Insecta</taxon>
        <taxon>Pterygota</taxon>
        <taxon>Neoptera</taxon>
        <taxon>Endopterygota</taxon>
        <taxon>Diptera</taxon>
        <taxon>Nematocera</taxon>
        <taxon>Culicoidea</taxon>
        <taxon>Culicidae</taxon>
        <taxon>Culicinae</taxon>
        <taxon>Culicini</taxon>
        <taxon>Culex</taxon>
        <taxon>Culex</taxon>
    </lineage>
</organism>
<proteinExistence type="predicted"/>
<dbReference type="EMBL" id="HBUE01160986">
    <property type="protein sequence ID" value="CAG6509971.1"/>
    <property type="molecule type" value="Transcribed_RNA"/>
</dbReference>
<sequence>MVRVHGTSSAGRPPLRHHNRSRSSARVSRQCGHPGRVHQLPDAGQRGSLAGRPGGGTRPLRPGSRTVRGRTESVGMHVRFGGVDGGTRAGYEAVQGCDGSGFGLWFGDSGHFGGEVGSDQGGLSRL</sequence>
<feature type="compositionally biased region" description="Basic residues" evidence="1">
    <location>
        <begin position="14"/>
        <end position="23"/>
    </location>
</feature>
<dbReference type="EMBL" id="HBUE01266179">
    <property type="protein sequence ID" value="CAG6561375.1"/>
    <property type="molecule type" value="Transcribed_RNA"/>
</dbReference>
<protein>
    <submittedName>
        <fullName evidence="2">(northern house mosquito) hypothetical protein</fullName>
    </submittedName>
</protein>
<feature type="region of interest" description="Disordered" evidence="1">
    <location>
        <begin position="1"/>
        <end position="74"/>
    </location>
</feature>